<evidence type="ECO:0000259" key="2">
    <source>
        <dbReference type="Pfam" id="PF05183"/>
    </source>
</evidence>
<dbReference type="GO" id="GO:0030422">
    <property type="term" value="P:siRNA processing"/>
    <property type="evidence" value="ECO:0007669"/>
    <property type="project" value="TreeGrafter"/>
</dbReference>
<dbReference type="InterPro" id="IPR007855">
    <property type="entry name" value="RDRP"/>
</dbReference>
<organism evidence="4 5">
    <name type="scientific">Pholiota conissans</name>
    <dbReference type="NCBI Taxonomy" id="109636"/>
    <lineage>
        <taxon>Eukaryota</taxon>
        <taxon>Fungi</taxon>
        <taxon>Dikarya</taxon>
        <taxon>Basidiomycota</taxon>
        <taxon>Agaricomycotina</taxon>
        <taxon>Agaricomycetes</taxon>
        <taxon>Agaricomycetidae</taxon>
        <taxon>Agaricales</taxon>
        <taxon>Agaricineae</taxon>
        <taxon>Strophariaceae</taxon>
        <taxon>Pholiota</taxon>
    </lineage>
</organism>
<dbReference type="AlphaFoldDB" id="A0A9P5Z215"/>
<evidence type="ECO:0000313" key="4">
    <source>
        <dbReference type="EMBL" id="KAF9478036.1"/>
    </source>
</evidence>
<reference evidence="4" key="1">
    <citation type="submission" date="2020-11" db="EMBL/GenBank/DDBJ databases">
        <authorList>
            <consortium name="DOE Joint Genome Institute"/>
            <person name="Ahrendt S."/>
            <person name="Riley R."/>
            <person name="Andreopoulos W."/>
            <person name="Labutti K."/>
            <person name="Pangilinan J."/>
            <person name="Ruiz-Duenas F.J."/>
            <person name="Barrasa J.M."/>
            <person name="Sanchez-Garcia M."/>
            <person name="Camarero S."/>
            <person name="Miyauchi S."/>
            <person name="Serrano A."/>
            <person name="Linde D."/>
            <person name="Babiker R."/>
            <person name="Drula E."/>
            <person name="Ayuso-Fernandez I."/>
            <person name="Pacheco R."/>
            <person name="Padilla G."/>
            <person name="Ferreira P."/>
            <person name="Barriuso J."/>
            <person name="Kellner H."/>
            <person name="Castanera R."/>
            <person name="Alfaro M."/>
            <person name="Ramirez L."/>
            <person name="Pisabarro A.G."/>
            <person name="Kuo A."/>
            <person name="Tritt A."/>
            <person name="Lipzen A."/>
            <person name="He G."/>
            <person name="Yan M."/>
            <person name="Ng V."/>
            <person name="Cullen D."/>
            <person name="Martin F."/>
            <person name="Rosso M.-N."/>
            <person name="Henrissat B."/>
            <person name="Hibbett D."/>
            <person name="Martinez A.T."/>
            <person name="Grigoriev I.V."/>
        </authorList>
    </citation>
    <scope>NUCLEOTIDE SEQUENCE</scope>
    <source>
        <strain evidence="4">CIRM-BRFM 674</strain>
    </source>
</reference>
<protein>
    <recommendedName>
        <fullName evidence="1">RNA-dependent RNA polymerase</fullName>
        <ecNumber evidence="1">2.7.7.48</ecNumber>
    </recommendedName>
</protein>
<gene>
    <name evidence="4" type="ORF">BDN70DRAFT_896045</name>
</gene>
<dbReference type="GO" id="GO:0003968">
    <property type="term" value="F:RNA-directed RNA polymerase activity"/>
    <property type="evidence" value="ECO:0007669"/>
    <property type="project" value="UniProtKB-KW"/>
</dbReference>
<keyword evidence="5" id="KW-1185">Reference proteome</keyword>
<dbReference type="Proteomes" id="UP000807469">
    <property type="component" value="Unassembled WGS sequence"/>
</dbReference>
<dbReference type="GO" id="GO:0031380">
    <property type="term" value="C:nuclear RNA-directed RNA polymerase complex"/>
    <property type="evidence" value="ECO:0007669"/>
    <property type="project" value="TreeGrafter"/>
</dbReference>
<dbReference type="OrthoDB" id="6513042at2759"/>
<comment type="caution">
    <text evidence="4">The sequence shown here is derived from an EMBL/GenBank/DDBJ whole genome shotgun (WGS) entry which is preliminary data.</text>
</comment>
<dbReference type="Pfam" id="PF25358">
    <property type="entry name" value="PH_fung_RdRP"/>
    <property type="match status" value="1"/>
</dbReference>
<evidence type="ECO:0000313" key="5">
    <source>
        <dbReference type="Proteomes" id="UP000807469"/>
    </source>
</evidence>
<dbReference type="PANTHER" id="PTHR23079">
    <property type="entry name" value="RNA-DEPENDENT RNA POLYMERASE"/>
    <property type="match status" value="1"/>
</dbReference>
<keyword evidence="1 4" id="KW-0696">RNA-directed RNA polymerase</keyword>
<keyword evidence="1" id="KW-0808">Transferase</keyword>
<keyword evidence="1" id="KW-0694">RNA-binding</keyword>
<comment type="catalytic activity">
    <reaction evidence="1">
        <text>RNA(n) + a ribonucleoside 5'-triphosphate = RNA(n+1) + diphosphate</text>
        <dbReference type="Rhea" id="RHEA:21248"/>
        <dbReference type="Rhea" id="RHEA-COMP:14527"/>
        <dbReference type="Rhea" id="RHEA-COMP:17342"/>
        <dbReference type="ChEBI" id="CHEBI:33019"/>
        <dbReference type="ChEBI" id="CHEBI:61557"/>
        <dbReference type="ChEBI" id="CHEBI:140395"/>
        <dbReference type="EC" id="2.7.7.48"/>
    </reaction>
</comment>
<dbReference type="GO" id="GO:0003723">
    <property type="term" value="F:RNA binding"/>
    <property type="evidence" value="ECO:0007669"/>
    <property type="project" value="UniProtKB-KW"/>
</dbReference>
<dbReference type="Pfam" id="PF05183">
    <property type="entry name" value="RdRP"/>
    <property type="match status" value="1"/>
</dbReference>
<evidence type="ECO:0000259" key="3">
    <source>
        <dbReference type="Pfam" id="PF25358"/>
    </source>
</evidence>
<dbReference type="InterPro" id="IPR057596">
    <property type="entry name" value="RDRP_core"/>
</dbReference>
<feature type="domain" description="RDRP core" evidence="2">
    <location>
        <begin position="425"/>
        <end position="1013"/>
    </location>
</feature>
<comment type="similarity">
    <text evidence="1">Belongs to the RdRP family.</text>
</comment>
<accession>A0A9P5Z215</accession>
<feature type="domain" description="RdRP-like PH" evidence="3">
    <location>
        <begin position="150"/>
        <end position="294"/>
    </location>
</feature>
<name>A0A9P5Z215_9AGAR</name>
<evidence type="ECO:0000256" key="1">
    <source>
        <dbReference type="RuleBase" id="RU363098"/>
    </source>
</evidence>
<dbReference type="PANTHER" id="PTHR23079:SF55">
    <property type="entry name" value="RNA-DIRECTED RNA POLYMERASE"/>
    <property type="match status" value="1"/>
</dbReference>
<dbReference type="EC" id="2.7.7.48" evidence="1"/>
<dbReference type="EMBL" id="MU155244">
    <property type="protein sequence ID" value="KAF9478036.1"/>
    <property type="molecule type" value="Genomic_DNA"/>
</dbReference>
<proteinExistence type="inferred from homology"/>
<sequence>MEIFMSNVNWNVDLNAVRVHLANHLHSHNFQDLHPTRMNFHVHLFPDRRRLHSHAGKGILTLPDENTGNRFLELFGSKQPRISMQIHNKQVWFTRSTRTNDIRRDVVEMLMLPYMDPYVVAERQQRVHQLERATIPIRTLQFGWECRDYVFSVECEYECEGAASLAFNAEKRELRITLRCDGQIYHIAISHSQIREITAHEYLGNVPAIVFTLHSPPTYECDIPFENLTIGSDPHDAVRQSPLIDKAYRRRRLSFLPIPDHQRVCPYASLVIRLICSSAADLHNFRRLSHTAQLHRLYDYEYATDYRGLFSSDALEKLESYLAELDWCIVFQIESIVHGLIVDVHEMLDLMPDILRIVEHKGSTFTANLLRKFGPKAQSLFWDDEAPTDVRQCFHDTLSEVLQNPTFATIKPAEGSLCEAYHLTITPTTIIFDGPFPERSNRVIRAYDPIHQEAFLRVSFLDEAKLQYRFDREVDPGFIRDRVGPFLLDGLVIANREFKFLAYSQSALKEHAVWFVTPFRQSGKLVDADSIIKSLGKFDGLQSDPELMYCPARYAARISQAFTATDAVEVEVEEILLIDDILTADQKYVFTDGVGTMSPEIAGEIWSQLRRTKRRGRALKKSAPSAYQIRLMGTKGMLSTDYKLRGLAICTRPSMTKFEASRWTTIEIARAFDRPGIYYLNRPLIMLLEGLGIPYNVFKEYQDQAVEETRRAGESLAQAAHLFESYGLGSSFRLPSVMLNLDKLGITVLPNSPFYAKMIEYGINHVLRDLKNHARIPIPGAWTLVGVADVHRYLQPGEIFACIKPVKGDTIYLEGPILISRSPTIHPGDAMIVNAVGRPRIGSCFAAEPIPNTVVFSERPIPSCLGGGDLDGDVYNLIPLWDLPEFTPTKNHPPARYDPAPKKKVDHPSTMDDVADFVMEYIISDVVGMVAINWLLIADQSEAHILDPDCMKLADLHSNAVDYPKSGQPVPINEIPRPKFRVKPDWHAPETVDVSSGEFYESRRAIGRLFRAIDLPIEHKFSEPRTRRRNHRTRRRRNVTDQLSGALGHLDVGTTHNDPVFLAVEDRVQEYIDTDRECPAQQRESILQLFGSYTSELRGICLANNLSHSRTARLSEEEAVIGTIVQKTSQRRKRKDAMATLRENTDFLVRGVREELAGDQDTSTEEYLERSWIAWEHAFARAGRKEFGEESFGVESFAWVALGAIFDALREIEERQ</sequence>
<dbReference type="InterPro" id="IPR057503">
    <property type="entry name" value="PH_RdRP"/>
</dbReference>
<keyword evidence="1" id="KW-0548">Nucleotidyltransferase</keyword>